<gene>
    <name evidence="1" type="ORF">ALTATR162_LOCUS9193</name>
</gene>
<dbReference type="OrthoDB" id="3672009at2759"/>
<keyword evidence="2" id="KW-1185">Reference proteome</keyword>
<name>A0A8J2I710_9PLEO</name>
<dbReference type="Proteomes" id="UP000676310">
    <property type="component" value="Unassembled WGS sequence"/>
</dbReference>
<sequence>MPTPQVLIHIVDQPHVPDMVGPTLDAIAIENQATNKPTVGICDVHAIEYFYKLPRKEPLGGRPRWRWVDSVSSKIEDNGSYKTEDGLVFDLAPHAVKIPNTHITY</sequence>
<comment type="caution">
    <text evidence="1">The sequence shown here is derived from an EMBL/GenBank/DDBJ whole genome shotgun (WGS) entry which is preliminary data.</text>
</comment>
<reference evidence="1" key="1">
    <citation type="submission" date="2021-05" db="EMBL/GenBank/DDBJ databases">
        <authorList>
            <person name="Stam R."/>
        </authorList>
    </citation>
    <scope>NUCLEOTIDE SEQUENCE</scope>
    <source>
        <strain evidence="1">CS162</strain>
    </source>
</reference>
<evidence type="ECO:0000313" key="1">
    <source>
        <dbReference type="EMBL" id="CAG5179368.1"/>
    </source>
</evidence>
<dbReference type="AlphaFoldDB" id="A0A8J2I710"/>
<dbReference type="EMBL" id="CAJRGZ010000023">
    <property type="protein sequence ID" value="CAG5179368.1"/>
    <property type="molecule type" value="Genomic_DNA"/>
</dbReference>
<dbReference type="GeneID" id="67021387"/>
<accession>A0A8J2I710</accession>
<evidence type="ECO:0000313" key="2">
    <source>
        <dbReference type="Proteomes" id="UP000676310"/>
    </source>
</evidence>
<proteinExistence type="predicted"/>
<dbReference type="RefSeq" id="XP_043172761.1">
    <property type="nucleotide sequence ID" value="XM_043316826.1"/>
</dbReference>
<protein>
    <submittedName>
        <fullName evidence="1">Uncharacterized protein</fullName>
    </submittedName>
</protein>
<organism evidence="1 2">
    <name type="scientific">Alternaria atra</name>
    <dbReference type="NCBI Taxonomy" id="119953"/>
    <lineage>
        <taxon>Eukaryota</taxon>
        <taxon>Fungi</taxon>
        <taxon>Dikarya</taxon>
        <taxon>Ascomycota</taxon>
        <taxon>Pezizomycotina</taxon>
        <taxon>Dothideomycetes</taxon>
        <taxon>Pleosporomycetidae</taxon>
        <taxon>Pleosporales</taxon>
        <taxon>Pleosporineae</taxon>
        <taxon>Pleosporaceae</taxon>
        <taxon>Alternaria</taxon>
        <taxon>Alternaria sect. Ulocladioides</taxon>
    </lineage>
</organism>